<dbReference type="Proteomes" id="UP000267841">
    <property type="component" value="Unassembled WGS sequence"/>
</dbReference>
<evidence type="ECO:0000313" key="2">
    <source>
        <dbReference type="EMBL" id="RLJ69972.1"/>
    </source>
</evidence>
<dbReference type="CDD" id="cd02440">
    <property type="entry name" value="AdoMet_MTases"/>
    <property type="match status" value="1"/>
</dbReference>
<dbReference type="InterPro" id="IPR050903">
    <property type="entry name" value="Bact_Chemotaxis_MeTrfase"/>
</dbReference>
<feature type="domain" description="CheR-type methyltransferase" evidence="1">
    <location>
        <begin position="1"/>
        <end position="263"/>
    </location>
</feature>
<keyword evidence="2" id="KW-0808">Transferase</keyword>
<dbReference type="EMBL" id="RCCJ01000001">
    <property type="protein sequence ID" value="RLJ69972.1"/>
    <property type="molecule type" value="Genomic_DNA"/>
</dbReference>
<dbReference type="InterPro" id="IPR029063">
    <property type="entry name" value="SAM-dependent_MTases_sf"/>
</dbReference>
<dbReference type="GO" id="GO:0032259">
    <property type="term" value="P:methylation"/>
    <property type="evidence" value="ECO:0007669"/>
    <property type="project" value="UniProtKB-KW"/>
</dbReference>
<evidence type="ECO:0000259" key="1">
    <source>
        <dbReference type="PROSITE" id="PS50123"/>
    </source>
</evidence>
<comment type="caution">
    <text evidence="2">The sequence shown here is derived from an EMBL/GenBank/DDBJ whole genome shotgun (WGS) entry which is preliminary data.</text>
</comment>
<organism evidence="2 3">
    <name type="scientific">Hydrogenivirga caldilitoris</name>
    <dbReference type="NCBI Taxonomy" id="246264"/>
    <lineage>
        <taxon>Bacteria</taxon>
        <taxon>Pseudomonadati</taxon>
        <taxon>Aquificota</taxon>
        <taxon>Aquificia</taxon>
        <taxon>Aquificales</taxon>
        <taxon>Aquificaceae</taxon>
        <taxon>Hydrogenivirga</taxon>
    </lineage>
</organism>
<evidence type="ECO:0000313" key="3">
    <source>
        <dbReference type="Proteomes" id="UP000267841"/>
    </source>
</evidence>
<reference evidence="2 3" key="1">
    <citation type="submission" date="2018-10" db="EMBL/GenBank/DDBJ databases">
        <title>Genomic Encyclopedia of Archaeal and Bacterial Type Strains, Phase II (KMG-II): from individual species to whole genera.</title>
        <authorList>
            <person name="Goeker M."/>
        </authorList>
    </citation>
    <scope>NUCLEOTIDE SEQUENCE [LARGE SCALE GENOMIC DNA]</scope>
    <source>
        <strain evidence="2 3">DSM 16510</strain>
    </source>
</reference>
<accession>A0A497XS59</accession>
<dbReference type="Pfam" id="PF01739">
    <property type="entry name" value="CheR"/>
    <property type="match status" value="1"/>
</dbReference>
<dbReference type="SMART" id="SM00138">
    <property type="entry name" value="MeTrc"/>
    <property type="match status" value="1"/>
</dbReference>
<name>A0A497XS59_9AQUI</name>
<dbReference type="PANTHER" id="PTHR24422:SF10">
    <property type="entry name" value="CHEMOTAXIS PROTEIN METHYLTRANSFERASE 2"/>
    <property type="match status" value="1"/>
</dbReference>
<dbReference type="GO" id="GO:0008757">
    <property type="term" value="F:S-adenosylmethionine-dependent methyltransferase activity"/>
    <property type="evidence" value="ECO:0007669"/>
    <property type="project" value="InterPro"/>
</dbReference>
<keyword evidence="2" id="KW-0489">Methyltransferase</keyword>
<dbReference type="PRINTS" id="PR00996">
    <property type="entry name" value="CHERMTFRASE"/>
</dbReference>
<dbReference type="SUPFAM" id="SSF53335">
    <property type="entry name" value="S-adenosyl-L-methionine-dependent methyltransferases"/>
    <property type="match status" value="1"/>
</dbReference>
<proteinExistence type="predicted"/>
<gene>
    <name evidence="2" type="ORF">BCF55_0232</name>
</gene>
<dbReference type="PANTHER" id="PTHR24422">
    <property type="entry name" value="CHEMOTAXIS PROTEIN METHYLTRANSFERASE"/>
    <property type="match status" value="1"/>
</dbReference>
<dbReference type="Gene3D" id="3.40.50.150">
    <property type="entry name" value="Vaccinia Virus protein VP39"/>
    <property type="match status" value="1"/>
</dbReference>
<dbReference type="AlphaFoldDB" id="A0A497XS59"/>
<dbReference type="InterPro" id="IPR000780">
    <property type="entry name" value="CheR_MeTrfase"/>
</dbReference>
<dbReference type="PROSITE" id="PS50123">
    <property type="entry name" value="CHER"/>
    <property type="match status" value="1"/>
</dbReference>
<dbReference type="InterPro" id="IPR022642">
    <property type="entry name" value="CheR_C"/>
</dbReference>
<keyword evidence="3" id="KW-1185">Reference proteome</keyword>
<sequence>MKEEERQRLVELLRKAIYELTGNYYPDERIRILEYKLERLLKRVHMNSTAPENVISSFMRTPENRKLLIDLMTVPETRFFREREQLEVLFDVLLKDKRQLEVASVGCSTGQEPYSIAMLMAKRGINGRVLGLDINEEVLRKARSGVYNLSQLKDIPEEYRGFVEVKGEFFEINPDIKRRVEFRYVNLIESETFEPLKCRCDVVLCRNVLIYFSGDSKRKALLNLKDMLRKGGILVLSSTEILGKEYHDLFKTVKAERFFFYKKREAEDDKSPCG</sequence>
<protein>
    <submittedName>
        <fullName evidence="2">Chemotaxis protein methyltransferase CheR</fullName>
    </submittedName>
</protein>